<dbReference type="OrthoDB" id="6707205at2"/>
<proteinExistence type="predicted"/>
<evidence type="ECO:0000256" key="1">
    <source>
        <dbReference type="SAM" id="Phobius"/>
    </source>
</evidence>
<evidence type="ECO:0008006" key="4">
    <source>
        <dbReference type="Google" id="ProtNLM"/>
    </source>
</evidence>
<evidence type="ECO:0000313" key="3">
    <source>
        <dbReference type="Proteomes" id="UP000192132"/>
    </source>
</evidence>
<dbReference type="AlphaFoldDB" id="A0A1S8CZZ6"/>
<keyword evidence="1" id="KW-0812">Transmembrane</keyword>
<dbReference type="STRING" id="1907941.BKE30_01365"/>
<keyword evidence="3" id="KW-1185">Reference proteome</keyword>
<evidence type="ECO:0000313" key="2">
    <source>
        <dbReference type="EMBL" id="ONG42176.1"/>
    </source>
</evidence>
<dbReference type="Proteomes" id="UP000192132">
    <property type="component" value="Unassembled WGS sequence"/>
</dbReference>
<comment type="caution">
    <text evidence="2">The sequence shown here is derived from an EMBL/GenBank/DDBJ whole genome shotgun (WGS) entry which is preliminary data.</text>
</comment>
<feature type="transmembrane region" description="Helical" evidence="1">
    <location>
        <begin position="12"/>
        <end position="37"/>
    </location>
</feature>
<keyword evidence="1" id="KW-1133">Transmembrane helix</keyword>
<dbReference type="RefSeq" id="WP_076876864.1">
    <property type="nucleotide sequence ID" value="NZ_MLCN01000003.1"/>
</dbReference>
<dbReference type="EMBL" id="MLCN01000003">
    <property type="protein sequence ID" value="ONG42176.1"/>
    <property type="molecule type" value="Genomic_DNA"/>
</dbReference>
<gene>
    <name evidence="2" type="ORF">BKE30_01365</name>
</gene>
<name>A0A1S8CZZ6_9GAMM</name>
<sequence>MAKLIRQKGQQGATLIMVLFVLLIITMVGVLAIRVAMTSLNVATNSQIGQLLLQTGDTPNNQILNTTNLSNILDFSGAVGAAIKEHETDPGKEYIFCYKPTSSKKLGALVDTTVLVPPASNAVRDTKATIDSTQSNRTGFCNLEKDFGSGREAVVTQIAITIPTDADADAAPGAYLVRDTDVSSGSSAATKTSQQRIRVTTTAILPAYASASLSVIQEDCIGSATAVGYINDNTDKATVGKKTMADCLAGYGVPVNSQMQEINLVELRTQTQAL</sequence>
<organism evidence="2 3">
    <name type="scientific">Alkanindiges hydrocarboniclasticus</name>
    <dbReference type="NCBI Taxonomy" id="1907941"/>
    <lineage>
        <taxon>Bacteria</taxon>
        <taxon>Pseudomonadati</taxon>
        <taxon>Pseudomonadota</taxon>
        <taxon>Gammaproteobacteria</taxon>
        <taxon>Moraxellales</taxon>
        <taxon>Moraxellaceae</taxon>
        <taxon>Alkanindiges</taxon>
    </lineage>
</organism>
<accession>A0A1S8CZZ6</accession>
<protein>
    <recommendedName>
        <fullName evidence="4">Pilus assembly protein</fullName>
    </recommendedName>
</protein>
<keyword evidence="1" id="KW-0472">Membrane</keyword>
<reference evidence="2 3" key="1">
    <citation type="submission" date="2016-10" db="EMBL/GenBank/DDBJ databases">
        <title>Draft Genome sequence of Alkanindiges sp. strain H1.</title>
        <authorList>
            <person name="Subhash Y."/>
            <person name="Lee S."/>
        </authorList>
    </citation>
    <scope>NUCLEOTIDE SEQUENCE [LARGE SCALE GENOMIC DNA]</scope>
    <source>
        <strain evidence="2 3">H1</strain>
    </source>
</reference>